<accession>A0A0E0DP33</accession>
<evidence type="ECO:0000256" key="1">
    <source>
        <dbReference type="SAM" id="MobiDB-lite"/>
    </source>
</evidence>
<dbReference type="Proteomes" id="UP000008021">
    <property type="component" value="Chromosome 5"/>
</dbReference>
<keyword evidence="3" id="KW-1185">Reference proteome</keyword>
<evidence type="ECO:0000313" key="2">
    <source>
        <dbReference type="EnsemblPlants" id="OMERI05G08220.1"/>
    </source>
</evidence>
<proteinExistence type="predicted"/>
<dbReference type="AlphaFoldDB" id="A0A0E0DP33"/>
<dbReference type="Gramene" id="OMERI05G08220.1">
    <property type="protein sequence ID" value="OMERI05G08220.1"/>
    <property type="gene ID" value="OMERI05G08220"/>
</dbReference>
<reference evidence="2" key="1">
    <citation type="submission" date="2015-04" db="UniProtKB">
        <authorList>
            <consortium name="EnsemblPlants"/>
        </authorList>
    </citation>
    <scope>IDENTIFICATION</scope>
</reference>
<dbReference type="EnsemblPlants" id="OMERI05G08220.1">
    <property type="protein sequence ID" value="OMERI05G08220.1"/>
    <property type="gene ID" value="OMERI05G08220"/>
</dbReference>
<dbReference type="HOGENOM" id="CLU_2642262_0_0_1"/>
<name>A0A0E0DP33_9ORYZ</name>
<protein>
    <submittedName>
        <fullName evidence="2">Uncharacterized protein</fullName>
    </submittedName>
</protein>
<evidence type="ECO:0000313" key="3">
    <source>
        <dbReference type="Proteomes" id="UP000008021"/>
    </source>
</evidence>
<sequence>MPPVWVPVPERTLARSSEAHRKNCGNPSQYPAAFVSMTVKRQRVLGAAREQWSSVAEAHDRSGGGSFKSLIGKSSLG</sequence>
<organism evidence="2">
    <name type="scientific">Oryza meridionalis</name>
    <dbReference type="NCBI Taxonomy" id="40149"/>
    <lineage>
        <taxon>Eukaryota</taxon>
        <taxon>Viridiplantae</taxon>
        <taxon>Streptophyta</taxon>
        <taxon>Embryophyta</taxon>
        <taxon>Tracheophyta</taxon>
        <taxon>Spermatophyta</taxon>
        <taxon>Magnoliopsida</taxon>
        <taxon>Liliopsida</taxon>
        <taxon>Poales</taxon>
        <taxon>Poaceae</taxon>
        <taxon>BOP clade</taxon>
        <taxon>Oryzoideae</taxon>
        <taxon>Oryzeae</taxon>
        <taxon>Oryzinae</taxon>
        <taxon>Oryza</taxon>
    </lineage>
</organism>
<reference evidence="2" key="2">
    <citation type="submission" date="2018-05" db="EMBL/GenBank/DDBJ databases">
        <title>OmerRS3 (Oryza meridionalis Reference Sequence Version 3).</title>
        <authorList>
            <person name="Zhang J."/>
            <person name="Kudrna D."/>
            <person name="Lee S."/>
            <person name="Talag J."/>
            <person name="Welchert J."/>
            <person name="Wing R.A."/>
        </authorList>
    </citation>
    <scope>NUCLEOTIDE SEQUENCE [LARGE SCALE GENOMIC DNA]</scope>
    <source>
        <strain evidence="2">cv. OR44</strain>
    </source>
</reference>
<feature type="region of interest" description="Disordered" evidence="1">
    <location>
        <begin position="55"/>
        <end position="77"/>
    </location>
</feature>